<feature type="transmembrane region" description="Helical" evidence="1">
    <location>
        <begin position="121"/>
        <end position="146"/>
    </location>
</feature>
<gene>
    <name evidence="2" type="ORF">ElP_51840</name>
</gene>
<reference evidence="2 3" key="1">
    <citation type="submission" date="2019-02" db="EMBL/GenBank/DDBJ databases">
        <title>Deep-cultivation of Planctomycetes and their phenomic and genomic characterization uncovers novel biology.</title>
        <authorList>
            <person name="Wiegand S."/>
            <person name="Jogler M."/>
            <person name="Boedeker C."/>
            <person name="Pinto D."/>
            <person name="Vollmers J."/>
            <person name="Rivas-Marin E."/>
            <person name="Kohn T."/>
            <person name="Peeters S.H."/>
            <person name="Heuer A."/>
            <person name="Rast P."/>
            <person name="Oberbeckmann S."/>
            <person name="Bunk B."/>
            <person name="Jeske O."/>
            <person name="Meyerdierks A."/>
            <person name="Storesund J.E."/>
            <person name="Kallscheuer N."/>
            <person name="Luecker S."/>
            <person name="Lage O.M."/>
            <person name="Pohl T."/>
            <person name="Merkel B.J."/>
            <person name="Hornburger P."/>
            <person name="Mueller R.-W."/>
            <person name="Bruemmer F."/>
            <person name="Labrenz M."/>
            <person name="Spormann A.M."/>
            <person name="Op den Camp H."/>
            <person name="Overmann J."/>
            <person name="Amann R."/>
            <person name="Jetten M.S.M."/>
            <person name="Mascher T."/>
            <person name="Medema M.H."/>
            <person name="Devos D.P."/>
            <person name="Kaster A.-K."/>
            <person name="Ovreas L."/>
            <person name="Rohde M."/>
            <person name="Galperin M.Y."/>
            <person name="Jogler C."/>
        </authorList>
    </citation>
    <scope>NUCLEOTIDE SEQUENCE [LARGE SCALE GENOMIC DNA]</scope>
    <source>
        <strain evidence="2 3">ElP</strain>
    </source>
</reference>
<accession>A0A518H8T2</accession>
<protein>
    <submittedName>
        <fullName evidence="2">Uncharacterized protein</fullName>
    </submittedName>
</protein>
<keyword evidence="3" id="KW-1185">Reference proteome</keyword>
<dbReference type="OrthoDB" id="282238at2"/>
<dbReference type="Proteomes" id="UP000317835">
    <property type="component" value="Chromosome"/>
</dbReference>
<evidence type="ECO:0000256" key="1">
    <source>
        <dbReference type="SAM" id="Phobius"/>
    </source>
</evidence>
<feature type="transmembrane region" description="Helical" evidence="1">
    <location>
        <begin position="50"/>
        <end position="71"/>
    </location>
</feature>
<feature type="transmembrane region" description="Helical" evidence="1">
    <location>
        <begin position="20"/>
        <end position="38"/>
    </location>
</feature>
<feature type="transmembrane region" description="Helical" evidence="1">
    <location>
        <begin position="91"/>
        <end position="109"/>
    </location>
</feature>
<keyword evidence="1" id="KW-0812">Transmembrane</keyword>
<keyword evidence="1" id="KW-1133">Transmembrane helix</keyword>
<dbReference type="AlphaFoldDB" id="A0A518H8T2"/>
<dbReference type="RefSeq" id="WP_145274769.1">
    <property type="nucleotide sequence ID" value="NZ_CP036426.1"/>
</dbReference>
<sequence>MASDSGTTVGRVGTSGSGFTLLDGIALVAGAAIASVHLRQATPGGGLNPAGWVLIWLTFCGVALTASGPFLTLIRRFSGRPRTPARLGDHLWAMLGAPWVVSALSRIVGESGRRGGGLPDQLYELALVAGLGAASLVTLAVIWSRWVMVPPGADPETEPSGWTHRVGLGLAVAWPMQCGLGMIVLGSPG</sequence>
<dbReference type="EMBL" id="CP036426">
    <property type="protein sequence ID" value="QDV37249.1"/>
    <property type="molecule type" value="Genomic_DNA"/>
</dbReference>
<keyword evidence="1" id="KW-0472">Membrane</keyword>
<proteinExistence type="predicted"/>
<evidence type="ECO:0000313" key="2">
    <source>
        <dbReference type="EMBL" id="QDV37249.1"/>
    </source>
</evidence>
<organism evidence="2 3">
    <name type="scientific">Tautonia plasticadhaerens</name>
    <dbReference type="NCBI Taxonomy" id="2527974"/>
    <lineage>
        <taxon>Bacteria</taxon>
        <taxon>Pseudomonadati</taxon>
        <taxon>Planctomycetota</taxon>
        <taxon>Planctomycetia</taxon>
        <taxon>Isosphaerales</taxon>
        <taxon>Isosphaeraceae</taxon>
        <taxon>Tautonia</taxon>
    </lineage>
</organism>
<evidence type="ECO:0000313" key="3">
    <source>
        <dbReference type="Proteomes" id="UP000317835"/>
    </source>
</evidence>
<dbReference type="KEGG" id="tpla:ElP_51840"/>
<name>A0A518H8T2_9BACT</name>